<gene>
    <name evidence="4" type="ORF">O3P69_016330</name>
</gene>
<dbReference type="GO" id="GO:0006396">
    <property type="term" value="P:RNA processing"/>
    <property type="evidence" value="ECO:0007669"/>
    <property type="project" value="TreeGrafter"/>
</dbReference>
<dbReference type="GO" id="GO:0003726">
    <property type="term" value="F:double-stranded RNA adenosine deaminase activity"/>
    <property type="evidence" value="ECO:0007669"/>
    <property type="project" value="TreeGrafter"/>
</dbReference>
<dbReference type="PANTHER" id="PTHR10910">
    <property type="entry name" value="EUKARYOTE SPECIFIC DSRNA BINDING PROTEIN"/>
    <property type="match status" value="1"/>
</dbReference>
<feature type="domain" description="DRBM" evidence="3">
    <location>
        <begin position="361"/>
        <end position="396"/>
    </location>
</feature>
<dbReference type="GO" id="GO:0006382">
    <property type="term" value="P:adenosine to inosine editing"/>
    <property type="evidence" value="ECO:0007669"/>
    <property type="project" value="TreeGrafter"/>
</dbReference>
<dbReference type="EMBL" id="JARAKH010000032">
    <property type="protein sequence ID" value="KAK8385436.1"/>
    <property type="molecule type" value="Genomic_DNA"/>
</dbReference>
<dbReference type="InterPro" id="IPR014720">
    <property type="entry name" value="dsRBD_dom"/>
</dbReference>
<evidence type="ECO:0000256" key="1">
    <source>
        <dbReference type="PROSITE-ProRule" id="PRU00266"/>
    </source>
</evidence>
<keyword evidence="1" id="KW-0694">RNA-binding</keyword>
<feature type="region of interest" description="Disordered" evidence="2">
    <location>
        <begin position="303"/>
        <end position="326"/>
    </location>
</feature>
<reference evidence="4 5" key="1">
    <citation type="submission" date="2023-03" db="EMBL/GenBank/DDBJ databases">
        <title>High-quality genome of Scylla paramamosain provides insights in environmental adaptation.</title>
        <authorList>
            <person name="Zhang L."/>
        </authorList>
    </citation>
    <scope>NUCLEOTIDE SEQUENCE [LARGE SCALE GENOMIC DNA]</scope>
    <source>
        <strain evidence="4">LZ_2023a</strain>
        <tissue evidence="4">Muscle</tissue>
    </source>
</reference>
<dbReference type="GO" id="GO:0005737">
    <property type="term" value="C:cytoplasm"/>
    <property type="evidence" value="ECO:0007669"/>
    <property type="project" value="TreeGrafter"/>
</dbReference>
<evidence type="ECO:0000256" key="2">
    <source>
        <dbReference type="SAM" id="MobiDB-lite"/>
    </source>
</evidence>
<dbReference type="GO" id="GO:0003725">
    <property type="term" value="F:double-stranded RNA binding"/>
    <property type="evidence" value="ECO:0007669"/>
    <property type="project" value="TreeGrafter"/>
</dbReference>
<comment type="caution">
    <text evidence="4">The sequence shown here is derived from an EMBL/GenBank/DDBJ whole genome shotgun (WGS) entry which is preliminary data.</text>
</comment>
<evidence type="ECO:0000313" key="5">
    <source>
        <dbReference type="Proteomes" id="UP001487740"/>
    </source>
</evidence>
<protein>
    <recommendedName>
        <fullName evidence="3">DRBM domain-containing protein</fullName>
    </recommendedName>
</protein>
<dbReference type="GO" id="GO:0005730">
    <property type="term" value="C:nucleolus"/>
    <property type="evidence" value="ECO:0007669"/>
    <property type="project" value="TreeGrafter"/>
</dbReference>
<dbReference type="SUPFAM" id="SSF54768">
    <property type="entry name" value="dsRNA-binding domain-like"/>
    <property type="match status" value="2"/>
</dbReference>
<dbReference type="Pfam" id="PF00035">
    <property type="entry name" value="dsrm"/>
    <property type="match status" value="1"/>
</dbReference>
<name>A0AAW0TDP3_SCYPA</name>
<organism evidence="4 5">
    <name type="scientific">Scylla paramamosain</name>
    <name type="common">Mud crab</name>
    <dbReference type="NCBI Taxonomy" id="85552"/>
    <lineage>
        <taxon>Eukaryota</taxon>
        <taxon>Metazoa</taxon>
        <taxon>Ecdysozoa</taxon>
        <taxon>Arthropoda</taxon>
        <taxon>Crustacea</taxon>
        <taxon>Multicrustacea</taxon>
        <taxon>Malacostraca</taxon>
        <taxon>Eumalacostraca</taxon>
        <taxon>Eucarida</taxon>
        <taxon>Decapoda</taxon>
        <taxon>Pleocyemata</taxon>
        <taxon>Brachyura</taxon>
        <taxon>Eubrachyura</taxon>
        <taxon>Portunoidea</taxon>
        <taxon>Portunidae</taxon>
        <taxon>Portuninae</taxon>
        <taxon>Scylla</taxon>
    </lineage>
</organism>
<dbReference type="Gene3D" id="3.30.160.20">
    <property type="match status" value="2"/>
</dbReference>
<dbReference type="Proteomes" id="UP001487740">
    <property type="component" value="Unassembled WGS sequence"/>
</dbReference>
<evidence type="ECO:0000259" key="3">
    <source>
        <dbReference type="PROSITE" id="PS50137"/>
    </source>
</evidence>
<feature type="region of interest" description="Disordered" evidence="2">
    <location>
        <begin position="12"/>
        <end position="115"/>
    </location>
</feature>
<dbReference type="AlphaFoldDB" id="A0AAW0TDP3"/>
<dbReference type="SMART" id="SM00358">
    <property type="entry name" value="DSRM"/>
    <property type="match status" value="2"/>
</dbReference>
<keyword evidence="5" id="KW-1185">Reference proteome</keyword>
<feature type="domain" description="DRBM" evidence="3">
    <location>
        <begin position="145"/>
        <end position="209"/>
    </location>
</feature>
<dbReference type="PANTHER" id="PTHR10910:SF62">
    <property type="entry name" value="AT07585P-RELATED"/>
    <property type="match status" value="1"/>
</dbReference>
<dbReference type="PROSITE" id="PS50137">
    <property type="entry name" value="DS_RBD"/>
    <property type="match status" value="2"/>
</dbReference>
<accession>A0AAW0TDP3</accession>
<dbReference type="GO" id="GO:0008251">
    <property type="term" value="F:tRNA-specific adenosine deaminase activity"/>
    <property type="evidence" value="ECO:0007669"/>
    <property type="project" value="TreeGrafter"/>
</dbReference>
<feature type="compositionally biased region" description="Polar residues" evidence="2">
    <location>
        <begin position="23"/>
        <end position="43"/>
    </location>
</feature>
<sequence length="403" mass="43580">MIWQHCIRTKQLRSKTENRDKCQVSTASSSEPPGHNSMASTTQPLAPPPAPPSLGLMTDSPSADIMDNSGETYRDTENTDVNGQGLPDAEVKMEAAEDEEDEGEDGQKKKRAYKPPWRRPKVAGTRLKRKKVPGFKNTRIKKYAQPKNAVMCLNELETGITYETVQEGGISQPFCISVEVKGQKYRGFGSSKQLARQAAAEAALISYVKPPGENKQEDQTPWATLVSFAMYKMFNDWREGRVGMCPPPAQPYGTAVPTGSMLAGINAFFNQPPASGDTTAGVEEAKPQPVAVLETITAHLGGRIPGDSVADPKAKAKPLPRPAKQVPEGAAAMHPVMVLNQMKPGVQYSVTESVRDSKAFFTLKTSIDGQEFTGEGPNVKKAKLALAKTAILELFGVESSFAS</sequence>
<evidence type="ECO:0000313" key="4">
    <source>
        <dbReference type="EMBL" id="KAK8385436.1"/>
    </source>
</evidence>
<proteinExistence type="predicted"/>